<organism evidence="1 2">
    <name type="scientific">Microbacterium aerolatum</name>
    <dbReference type="NCBI Taxonomy" id="153731"/>
    <lineage>
        <taxon>Bacteria</taxon>
        <taxon>Bacillati</taxon>
        <taxon>Actinomycetota</taxon>
        <taxon>Actinomycetes</taxon>
        <taxon>Micrococcales</taxon>
        <taxon>Microbacteriaceae</taxon>
        <taxon>Microbacterium</taxon>
    </lineage>
</organism>
<dbReference type="Gene3D" id="3.40.720.10">
    <property type="entry name" value="Alkaline Phosphatase, subunit A"/>
    <property type="match status" value="1"/>
</dbReference>
<proteinExistence type="predicted"/>
<dbReference type="AlphaFoldDB" id="A0A511AHC2"/>
<dbReference type="Pfam" id="PF01663">
    <property type="entry name" value="Phosphodiest"/>
    <property type="match status" value="1"/>
</dbReference>
<gene>
    <name evidence="1" type="ORF">MAE01_12870</name>
</gene>
<dbReference type="PANTHER" id="PTHR10151">
    <property type="entry name" value="ECTONUCLEOTIDE PYROPHOSPHATASE/PHOSPHODIESTERASE"/>
    <property type="match status" value="1"/>
</dbReference>
<reference evidence="1 2" key="1">
    <citation type="submission" date="2019-07" db="EMBL/GenBank/DDBJ databases">
        <title>Whole genome shotgun sequence of Microbacterium aerolatum NBRC 103071.</title>
        <authorList>
            <person name="Hosoyama A."/>
            <person name="Uohara A."/>
            <person name="Ohji S."/>
            <person name="Ichikawa N."/>
        </authorList>
    </citation>
    <scope>NUCLEOTIDE SEQUENCE [LARGE SCALE GENOMIC DNA]</scope>
    <source>
        <strain evidence="1 2">NBRC 103071</strain>
    </source>
</reference>
<dbReference type="InterPro" id="IPR002591">
    <property type="entry name" value="Phosphodiest/P_Trfase"/>
</dbReference>
<evidence type="ECO:0000313" key="1">
    <source>
        <dbReference type="EMBL" id="GEK86111.1"/>
    </source>
</evidence>
<dbReference type="GO" id="GO:0016787">
    <property type="term" value="F:hydrolase activity"/>
    <property type="evidence" value="ECO:0007669"/>
    <property type="project" value="UniProtKB-ARBA"/>
</dbReference>
<evidence type="ECO:0000313" key="2">
    <source>
        <dbReference type="Proteomes" id="UP000321225"/>
    </source>
</evidence>
<dbReference type="RefSeq" id="WP_229718187.1">
    <property type="nucleotide sequence ID" value="NZ_BJUW01000004.1"/>
</dbReference>
<dbReference type="Proteomes" id="UP000321225">
    <property type="component" value="Unassembled WGS sequence"/>
</dbReference>
<dbReference type="InterPro" id="IPR017850">
    <property type="entry name" value="Alkaline_phosphatase_core_sf"/>
</dbReference>
<dbReference type="EMBL" id="BJUW01000004">
    <property type="protein sequence ID" value="GEK86111.1"/>
    <property type="molecule type" value="Genomic_DNA"/>
</dbReference>
<accession>A0A511AHC2</accession>
<protein>
    <submittedName>
        <fullName evidence="1">Alkaline phosphatase family protein</fullName>
    </submittedName>
</protein>
<keyword evidence="2" id="KW-1185">Reference proteome</keyword>
<dbReference type="SUPFAM" id="SSF53649">
    <property type="entry name" value="Alkaline phosphatase-like"/>
    <property type="match status" value="1"/>
</dbReference>
<comment type="caution">
    <text evidence="1">The sequence shown here is derived from an EMBL/GenBank/DDBJ whole genome shotgun (WGS) entry which is preliminary data.</text>
</comment>
<dbReference type="PANTHER" id="PTHR10151:SF120">
    <property type="entry name" value="BIS(5'-ADENOSYL)-TRIPHOSPHATASE"/>
    <property type="match status" value="1"/>
</dbReference>
<name>A0A511AHC2_9MICO</name>
<sequence length="378" mass="39725">MSLILPTAPASARNISGVADDLLSALRGGPGALAPARSVVVIVIDGLGAIQLRAHSGHARHLIAGVGKKDVAYSVFPTTTAAALTTILTGVEPGAHGLVGYRVLDRARDRLVNLLSGWESDGIDPLAWQSQPTVFERAVAAGHPAYALGIAKYARSGFTKATLRGAEFVAAKSPSERVEIAYQLAADIPGSLIYCYLPEVDKAGHQYGVDSAEWIAALEDIDHALASEPPRQVGVLITADHGMVDVPAHRHVVLEAGDARLDGVRHFGGEPRMLHVYLDPDADAAAVLDTWRSASEGEADVLSRAEVLAAGLYGAQTTADAAGRIGDLVVVSRGNRAFYDGTAEDQRSRGMVGQHGALTPEERQVPYIRRGAFSSGGR</sequence>